<feature type="disulfide bond" evidence="23">
    <location>
        <begin position="609"/>
        <end position="614"/>
    </location>
</feature>
<dbReference type="InterPro" id="IPR000742">
    <property type="entry name" value="EGF"/>
</dbReference>
<evidence type="ECO:0000256" key="6">
    <source>
        <dbReference type="ARBA" id="ARBA00022536"/>
    </source>
</evidence>
<dbReference type="SUPFAM" id="SSF103575">
    <property type="entry name" value="Plexin repeat"/>
    <property type="match status" value="1"/>
</dbReference>
<feature type="disulfide bond" evidence="23">
    <location>
        <begin position="491"/>
        <end position="505"/>
    </location>
</feature>
<dbReference type="FunFam" id="2.10.25.10:FF:000155">
    <property type="entry name" value="Integrin beta"/>
    <property type="match status" value="1"/>
</dbReference>
<evidence type="ECO:0000256" key="7">
    <source>
        <dbReference type="ARBA" id="ARBA00022553"/>
    </source>
</evidence>
<dbReference type="PROSITE" id="PS52047">
    <property type="entry name" value="I_EGF_2"/>
    <property type="match status" value="1"/>
</dbReference>
<feature type="disulfide bond" evidence="23">
    <location>
        <begin position="39"/>
        <end position="74"/>
    </location>
</feature>
<dbReference type="Pfam" id="PF07965">
    <property type="entry name" value="Integrin_B_tail"/>
    <property type="match status" value="1"/>
</dbReference>
<dbReference type="Pfam" id="PF08725">
    <property type="entry name" value="Integrin_b_cyt"/>
    <property type="match status" value="1"/>
</dbReference>
<dbReference type="GO" id="GO:0008305">
    <property type="term" value="C:integrin complex"/>
    <property type="evidence" value="ECO:0000318"/>
    <property type="project" value="GO_Central"/>
</dbReference>
<keyword evidence="9" id="KW-0479">Metal-binding</keyword>
<evidence type="ECO:0000256" key="2">
    <source>
        <dbReference type="ARBA" id="ARBA00004282"/>
    </source>
</evidence>
<evidence type="ECO:0000256" key="26">
    <source>
        <dbReference type="SAM" id="Phobius"/>
    </source>
</evidence>
<keyword evidence="10 27" id="KW-0732">Signal</keyword>
<keyword evidence="18 26" id="KW-0472">Membrane</keyword>
<feature type="disulfide bond" evidence="23">
    <location>
        <begin position="451"/>
        <end position="455"/>
    </location>
</feature>
<feature type="disulfide bond" evidence="23">
    <location>
        <begin position="480"/>
        <end position="489"/>
    </location>
</feature>
<dbReference type="GO" id="GO:0033627">
    <property type="term" value="P:cell adhesion mediated by integrin"/>
    <property type="evidence" value="ECO:0000318"/>
    <property type="project" value="GO_Central"/>
</dbReference>
<keyword evidence="20" id="KW-0675">Receptor</keyword>
<evidence type="ECO:0000256" key="19">
    <source>
        <dbReference type="ARBA" id="ARBA00023157"/>
    </source>
</evidence>
<dbReference type="InterPro" id="IPR033760">
    <property type="entry name" value="Integrin_beta_N"/>
</dbReference>
<dbReference type="EnsemblMetazoa" id="XM_030990337">
    <property type="protein sequence ID" value="XP_030846197"/>
    <property type="gene ID" value="LOC373367"/>
</dbReference>
<evidence type="ECO:0000256" key="20">
    <source>
        <dbReference type="ARBA" id="ARBA00023170"/>
    </source>
</evidence>
<evidence type="ECO:0000256" key="11">
    <source>
        <dbReference type="ARBA" id="ARBA00022737"/>
    </source>
</evidence>
<dbReference type="OMA" id="PPEYTWN"/>
<dbReference type="GO" id="GO:0110020">
    <property type="term" value="P:regulation of actomyosin structure organization"/>
    <property type="evidence" value="ECO:0007669"/>
    <property type="project" value="UniProtKB-ARBA"/>
</dbReference>
<keyword evidence="22" id="KW-0966">Cell projection</keyword>
<dbReference type="GO" id="GO:0042592">
    <property type="term" value="P:homeostatic process"/>
    <property type="evidence" value="ECO:0007669"/>
    <property type="project" value="UniProtKB-ARBA"/>
</dbReference>
<dbReference type="GO" id="GO:0030027">
    <property type="term" value="C:lamellipodium"/>
    <property type="evidence" value="ECO:0007669"/>
    <property type="project" value="UniProtKB-SubCell"/>
</dbReference>
<dbReference type="Pfam" id="PF23105">
    <property type="entry name" value="EGF_integrin"/>
    <property type="match status" value="1"/>
</dbReference>
<feature type="region of interest" description="Disordered" evidence="25">
    <location>
        <begin position="766"/>
        <end position="786"/>
    </location>
</feature>
<dbReference type="Gene3D" id="2.10.25.10">
    <property type="entry name" value="Laminin"/>
    <property type="match status" value="4"/>
</dbReference>
<reference evidence="30" key="1">
    <citation type="submission" date="2015-02" db="EMBL/GenBank/DDBJ databases">
        <title>Genome sequencing for Strongylocentrotus purpuratus.</title>
        <authorList>
            <person name="Murali S."/>
            <person name="Liu Y."/>
            <person name="Vee V."/>
            <person name="English A."/>
            <person name="Wang M."/>
            <person name="Skinner E."/>
            <person name="Han Y."/>
            <person name="Muzny D.M."/>
            <person name="Worley K.C."/>
            <person name="Gibbs R.A."/>
        </authorList>
    </citation>
    <scope>NUCLEOTIDE SEQUENCE</scope>
</reference>
<dbReference type="Gene3D" id="2.60.40.1510">
    <property type="entry name" value="ntegrin, alpha v. Chain A, domain 3"/>
    <property type="match status" value="1"/>
</dbReference>
<feature type="disulfide bond" evidence="23">
    <location>
        <begin position="466"/>
        <end position="478"/>
    </location>
</feature>
<evidence type="ECO:0000256" key="8">
    <source>
        <dbReference type="ARBA" id="ARBA00022692"/>
    </source>
</evidence>
<feature type="disulfide bond" evidence="23">
    <location>
        <begin position="520"/>
        <end position="525"/>
    </location>
</feature>
<dbReference type="Pfam" id="PF00362">
    <property type="entry name" value="Integrin_beta"/>
    <property type="match status" value="1"/>
</dbReference>
<dbReference type="Gene3D" id="1.20.5.100">
    <property type="entry name" value="Cytochrome c1, transmembrane anchor, C-terminal"/>
    <property type="match status" value="1"/>
</dbReference>
<dbReference type="GO" id="GO:0002164">
    <property type="term" value="P:larval development"/>
    <property type="evidence" value="ECO:0007669"/>
    <property type="project" value="UniProtKB-ARBA"/>
</dbReference>
<feature type="disulfide bond" evidence="23">
    <location>
        <begin position="637"/>
        <end position="646"/>
    </location>
</feature>
<dbReference type="PIRSF" id="PIRSF002512">
    <property type="entry name" value="Integrin_B"/>
    <property type="match status" value="1"/>
</dbReference>
<evidence type="ECO:0000256" key="15">
    <source>
        <dbReference type="ARBA" id="ARBA00022949"/>
    </source>
</evidence>
<dbReference type="GO" id="GO:0051130">
    <property type="term" value="P:positive regulation of cellular component organization"/>
    <property type="evidence" value="ECO:0007669"/>
    <property type="project" value="UniProtKB-ARBA"/>
</dbReference>
<keyword evidence="12" id="KW-0106">Calcium</keyword>
<dbReference type="RefSeq" id="XP_030846197.1">
    <property type="nucleotide sequence ID" value="XM_030990337.1"/>
</dbReference>
<feature type="disulfide bond" evidence="23">
    <location>
        <begin position="616"/>
        <end position="627"/>
    </location>
</feature>
<dbReference type="GO" id="GO:0009986">
    <property type="term" value="C:cell surface"/>
    <property type="evidence" value="ECO:0000318"/>
    <property type="project" value="GO_Central"/>
</dbReference>
<evidence type="ECO:0000256" key="16">
    <source>
        <dbReference type="ARBA" id="ARBA00022989"/>
    </source>
</evidence>
<dbReference type="InterPro" id="IPR036465">
    <property type="entry name" value="vWFA_dom_sf"/>
</dbReference>
<dbReference type="InterPro" id="IPR015812">
    <property type="entry name" value="Integrin_bsu"/>
</dbReference>
<feature type="disulfide bond" evidence="23">
    <location>
        <begin position="424"/>
        <end position="680"/>
    </location>
</feature>
<keyword evidence="13" id="KW-0460">Magnesium</keyword>
<evidence type="ECO:0000256" key="5">
    <source>
        <dbReference type="ARBA" id="ARBA00022475"/>
    </source>
</evidence>
<feature type="signal peptide" evidence="27">
    <location>
        <begin position="1"/>
        <end position="23"/>
    </location>
</feature>
<dbReference type="KEGG" id="spu:373367"/>
<evidence type="ECO:0000256" key="24">
    <source>
        <dbReference type="RuleBase" id="RU000633"/>
    </source>
</evidence>
<dbReference type="InterPro" id="IPR040622">
    <property type="entry name" value="EGF_integrin_1"/>
</dbReference>
<dbReference type="GO" id="GO:0005925">
    <property type="term" value="C:focal adhesion"/>
    <property type="evidence" value="ECO:0000318"/>
    <property type="project" value="GO_Central"/>
</dbReference>
<feature type="transmembrane region" description="Helical" evidence="26">
    <location>
        <begin position="718"/>
        <end position="740"/>
    </location>
</feature>
<evidence type="ECO:0000313" key="30">
    <source>
        <dbReference type="Proteomes" id="UP000007110"/>
    </source>
</evidence>
<keyword evidence="11" id="KW-0677">Repeat</keyword>
<dbReference type="Proteomes" id="UP000007110">
    <property type="component" value="Unassembled WGS sequence"/>
</dbReference>
<evidence type="ECO:0000256" key="14">
    <source>
        <dbReference type="ARBA" id="ARBA00022889"/>
    </source>
</evidence>
<dbReference type="GO" id="GO:0040012">
    <property type="term" value="P:regulation of locomotion"/>
    <property type="evidence" value="ECO:0007669"/>
    <property type="project" value="UniProtKB-ARBA"/>
</dbReference>
<dbReference type="GO" id="GO:0007229">
    <property type="term" value="P:integrin-mediated signaling pathway"/>
    <property type="evidence" value="ECO:0000318"/>
    <property type="project" value="GO_Central"/>
</dbReference>
<dbReference type="SUPFAM" id="SSF69179">
    <property type="entry name" value="Integrin domains"/>
    <property type="match status" value="1"/>
</dbReference>
<feature type="disulfide bond" evidence="23">
    <location>
        <begin position="567"/>
        <end position="603"/>
    </location>
</feature>
<dbReference type="GO" id="GO:0051094">
    <property type="term" value="P:positive regulation of developmental process"/>
    <property type="evidence" value="ECO:0007669"/>
    <property type="project" value="UniProtKB-ARBA"/>
</dbReference>
<dbReference type="InterPro" id="IPR036349">
    <property type="entry name" value="Integrin_bsu_tail_dom_sf"/>
</dbReference>
<keyword evidence="16 26" id="KW-1133">Transmembrane helix</keyword>
<proteinExistence type="inferred from homology"/>
<dbReference type="SUPFAM" id="SSF69687">
    <property type="entry name" value="Integrin beta tail domain"/>
    <property type="match status" value="1"/>
</dbReference>
<dbReference type="PROSITE" id="PS00243">
    <property type="entry name" value="I_EGF_1"/>
    <property type="match status" value="2"/>
</dbReference>
<evidence type="ECO:0000256" key="22">
    <source>
        <dbReference type="ARBA" id="ARBA00023273"/>
    </source>
</evidence>
<dbReference type="GO" id="GO:0043005">
    <property type="term" value="C:neuron projection"/>
    <property type="evidence" value="ECO:0007669"/>
    <property type="project" value="UniProtKB-ARBA"/>
</dbReference>
<protein>
    <recommendedName>
        <fullName evidence="24">Integrin beta</fullName>
    </recommendedName>
</protein>
<comment type="similarity">
    <text evidence="4 24">Belongs to the integrin beta chain family.</text>
</comment>
<feature type="disulfide bond" evidence="23">
    <location>
        <begin position="611"/>
        <end position="658"/>
    </location>
</feature>
<dbReference type="FunFam" id="1.20.5.100:FF:000002">
    <property type="entry name" value="Integrin beta"/>
    <property type="match status" value="1"/>
</dbReference>
<accession>A0A7M7PA98</accession>
<evidence type="ECO:0000256" key="21">
    <source>
        <dbReference type="ARBA" id="ARBA00023180"/>
    </source>
</evidence>
<evidence type="ECO:0000256" key="10">
    <source>
        <dbReference type="ARBA" id="ARBA00022729"/>
    </source>
</evidence>
<dbReference type="AlphaFoldDB" id="A0A7M7PA98"/>
<keyword evidence="7" id="KW-0597">Phosphoprotein</keyword>
<keyword evidence="6" id="KW-0245">EGF-like domain</keyword>
<dbReference type="GO" id="GO:0007160">
    <property type="term" value="P:cell-matrix adhesion"/>
    <property type="evidence" value="ECO:0000318"/>
    <property type="project" value="GO_Central"/>
</dbReference>
<dbReference type="OrthoDB" id="410592at2759"/>
<evidence type="ECO:0000256" key="1">
    <source>
        <dbReference type="ARBA" id="ARBA00004251"/>
    </source>
</evidence>
<dbReference type="GO" id="GO:0036477">
    <property type="term" value="C:somatodendritic compartment"/>
    <property type="evidence" value="ECO:0007669"/>
    <property type="project" value="UniProtKB-ARBA"/>
</dbReference>
<evidence type="ECO:0000259" key="28">
    <source>
        <dbReference type="PROSITE" id="PS00022"/>
    </source>
</evidence>
<feature type="disulfide bond" evidence="23">
    <location>
        <begin position="565"/>
        <end position="576"/>
    </location>
</feature>
<feature type="disulfide bond" evidence="23">
    <location>
        <begin position="36"/>
        <end position="46"/>
    </location>
</feature>
<dbReference type="InterPro" id="IPR032695">
    <property type="entry name" value="Integrin_dom_sf"/>
</dbReference>
<evidence type="ECO:0000256" key="18">
    <source>
        <dbReference type="ARBA" id="ARBA00023136"/>
    </source>
</evidence>
<feature type="disulfide bond" evidence="23">
    <location>
        <begin position="578"/>
        <end position="587"/>
    </location>
</feature>
<dbReference type="GO" id="GO:0030016">
    <property type="term" value="C:myofibril"/>
    <property type="evidence" value="ECO:0007669"/>
    <property type="project" value="UniProtKB-ARBA"/>
</dbReference>
<feature type="disulfide bond" evidence="23">
    <location>
        <begin position="522"/>
        <end position="557"/>
    </location>
</feature>
<evidence type="ECO:0000256" key="27">
    <source>
        <dbReference type="SAM" id="SignalP"/>
    </source>
</evidence>
<dbReference type="GO" id="GO:0048513">
    <property type="term" value="P:animal organ development"/>
    <property type="evidence" value="ECO:0007669"/>
    <property type="project" value="UniProtKB-ARBA"/>
</dbReference>
<name>A0A7M7PA98_STRPU</name>
<dbReference type="PANTHER" id="PTHR10082">
    <property type="entry name" value="INTEGRIN BETA SUBUNIT"/>
    <property type="match status" value="1"/>
</dbReference>
<dbReference type="SMART" id="SM00423">
    <property type="entry name" value="PSI"/>
    <property type="match status" value="1"/>
</dbReference>
<dbReference type="FunCoup" id="A0A7M7PA98">
    <property type="interactions" value="179"/>
</dbReference>
<dbReference type="PANTHER" id="PTHR10082:SF60">
    <property type="entry name" value="INTEGRIN BETA-PS"/>
    <property type="match status" value="1"/>
</dbReference>
<evidence type="ECO:0000256" key="9">
    <source>
        <dbReference type="ARBA" id="ARBA00022723"/>
    </source>
</evidence>
<dbReference type="GO" id="GO:0046872">
    <property type="term" value="F:metal ion binding"/>
    <property type="evidence" value="ECO:0007669"/>
    <property type="project" value="UniProtKB-KW"/>
</dbReference>
<dbReference type="InterPro" id="IPR016201">
    <property type="entry name" value="PSI"/>
</dbReference>
<feature type="disulfide bond" evidence="23">
    <location>
        <begin position="199"/>
        <end position="202"/>
    </location>
</feature>
<evidence type="ECO:0000256" key="17">
    <source>
        <dbReference type="ARBA" id="ARBA00023037"/>
    </source>
</evidence>
<dbReference type="GO" id="GO:0005178">
    <property type="term" value="F:integrin binding"/>
    <property type="evidence" value="ECO:0000318"/>
    <property type="project" value="GO_Central"/>
</dbReference>
<feature type="chain" id="PRO_5029602242" description="Integrin beta" evidence="27">
    <location>
        <begin position="24"/>
        <end position="786"/>
    </location>
</feature>
<dbReference type="Gene3D" id="4.10.1240.30">
    <property type="match status" value="1"/>
</dbReference>
<dbReference type="InterPro" id="IPR012896">
    <property type="entry name" value="Integrin_bsu_tail"/>
</dbReference>
<evidence type="ECO:0000256" key="12">
    <source>
        <dbReference type="ARBA" id="ARBA00022837"/>
    </source>
</evidence>
<keyword evidence="5" id="KW-1003">Cell membrane</keyword>
<feature type="disulfide bond" evidence="23">
    <location>
        <begin position="643"/>
        <end position="712"/>
    </location>
</feature>
<dbReference type="PROSITE" id="PS00022">
    <property type="entry name" value="EGF_1"/>
    <property type="match status" value="1"/>
</dbReference>
<feature type="disulfide bond" evidence="23">
    <location>
        <begin position="392"/>
        <end position="404"/>
    </location>
</feature>
<reference evidence="29" key="2">
    <citation type="submission" date="2021-01" db="UniProtKB">
        <authorList>
            <consortium name="EnsemblMetazoa"/>
        </authorList>
    </citation>
    <scope>IDENTIFICATION</scope>
</reference>
<dbReference type="InParanoid" id="A0A7M7PA98"/>
<keyword evidence="17 24" id="KW-0401">Integrin</keyword>
<keyword evidence="8 24" id="KW-0812">Transmembrane</keyword>
<dbReference type="GO" id="GO:0098609">
    <property type="term" value="P:cell-cell adhesion"/>
    <property type="evidence" value="ECO:0000318"/>
    <property type="project" value="GO_Central"/>
</dbReference>
<keyword evidence="30" id="KW-1185">Reference proteome</keyword>
<comment type="subcellular location">
    <subcellularLocation>
        <location evidence="2">Cell junction</location>
    </subcellularLocation>
    <subcellularLocation>
        <location evidence="1 24">Cell membrane</location>
        <topology evidence="1 24">Single-pass type I membrane protein</topology>
    </subcellularLocation>
    <subcellularLocation>
        <location evidence="3">Cell projection</location>
        <location evidence="3">Lamellipodium</location>
    </subcellularLocation>
</comment>
<feature type="disulfide bond" evidence="23">
    <location>
        <begin position="49"/>
        <end position="63"/>
    </location>
</feature>
<evidence type="ECO:0000256" key="3">
    <source>
        <dbReference type="ARBA" id="ARBA00004510"/>
    </source>
</evidence>
<feature type="disulfide bond" evidence="23">
    <location>
        <begin position="527"/>
        <end position="542"/>
    </location>
</feature>
<keyword evidence="15" id="KW-0965">Cell junction</keyword>
<dbReference type="SUPFAM" id="SSF53300">
    <property type="entry name" value="vWA-like"/>
    <property type="match status" value="1"/>
</dbReference>
<feature type="disulfide bond" evidence="23">
    <location>
        <begin position="475"/>
        <end position="514"/>
    </location>
</feature>
<evidence type="ECO:0000256" key="23">
    <source>
        <dbReference type="PIRSR" id="PIRSR002512-1"/>
    </source>
</evidence>
<dbReference type="GO" id="GO:0016477">
    <property type="term" value="P:cell migration"/>
    <property type="evidence" value="ECO:0000318"/>
    <property type="project" value="GO_Central"/>
</dbReference>
<dbReference type="FunFam" id="2.10.25.10:FF:000075">
    <property type="entry name" value="Integrin beta"/>
    <property type="match status" value="1"/>
</dbReference>
<dbReference type="SMART" id="SM00187">
    <property type="entry name" value="INB"/>
    <property type="match status" value="1"/>
</dbReference>
<keyword evidence="21" id="KW-0325">Glycoprotein</keyword>
<dbReference type="InterPro" id="IPR002369">
    <property type="entry name" value="Integrin_bsu_VWA"/>
</dbReference>
<organism evidence="29 30">
    <name type="scientific">Strongylocentrotus purpuratus</name>
    <name type="common">Purple sea urchin</name>
    <dbReference type="NCBI Taxonomy" id="7668"/>
    <lineage>
        <taxon>Eukaryota</taxon>
        <taxon>Metazoa</taxon>
        <taxon>Echinodermata</taxon>
        <taxon>Eleutherozoa</taxon>
        <taxon>Echinozoa</taxon>
        <taxon>Echinoidea</taxon>
        <taxon>Euechinoidea</taxon>
        <taxon>Echinacea</taxon>
        <taxon>Camarodonta</taxon>
        <taxon>Echinidea</taxon>
        <taxon>Strongylocentrotidae</taxon>
        <taxon>Strongylocentrotus</taxon>
    </lineage>
</organism>
<dbReference type="InterPro" id="IPR057243">
    <property type="entry name" value="Integrin_I-EGF_CS"/>
</dbReference>
<dbReference type="Pfam" id="PF17205">
    <property type="entry name" value="PSI_integrin"/>
    <property type="match status" value="1"/>
</dbReference>
<sequence>MAWKCLLVLTIAFSAGQLYRTYAQTSSSACSDAKTCGECISLDSSCGWCTLLNYTDDTGNPQCDLASSLSQRGCSQIVDPDSTMVVRMDIPLSNAGSTPQGQAVQVRPQQVDLKLRRGKPVVMTLQVRQAEDYPVDLYYVMDLSKSMEDDLSKLMDLGDILASEMKNITSNFRLGFGSFVDKTVMPYVSTVPEKLIAPCTGCEAPYGFKNVLPLNENTNLFSETVMNQRASGNLDAPEGGMDALMQITVCGNQIGWRENARHLVIYTTDSSFHYAGDGKLGGIITPNDGQCYLDPISQNYTMSHYLDYPSISHLNAKMRENSVIPIFAVIQKEFEIYNNLTQYIEGATAGILAQDSNNIVQLVKDNYSKITSRVEVVDDAPENVTIDYVAHCPGGQVTPGSQVCEGLQLGDTVNFTLTITATGCPPNKYQQFTVRPIGFNEELKVNVEFACDCDCEAQKVENSQVCSGGNGTLECGSCICNPGHYGRYCECSSDDPTLEDNDAPCISPNTSIVCSGRGSCVCGNCICFPRPNPSEVVSGTFCECDNFNCDRYLGELCGGSDRGQCVCDEYTRRSQCRCRSGYSGDACECSTRVDTCMTGDTICNGEGVCICGECKCNAGSSYRGALCQDCPTCSGQCSRNEECVQCKAFGTGLSKADCDKCPFPVIMVDNLEIPTGSERCLAEDEDDCSIIFTYAKSANGSLILYVQKEKVCFEPVDIMHVIIGIVVGIIIVGLALLLVWRLLVYVQDSREFASFEKERAGTHWGQNENPIYKPSTSTFKNPTYQK</sequence>
<dbReference type="FunFam" id="3.40.50.410:FF:000002">
    <property type="entry name" value="Integrin beta"/>
    <property type="match status" value="1"/>
</dbReference>
<dbReference type="GO" id="GO:0016328">
    <property type="term" value="C:lateral plasma membrane"/>
    <property type="evidence" value="ECO:0007669"/>
    <property type="project" value="UniProtKB-ARBA"/>
</dbReference>
<keyword evidence="19 23" id="KW-1015">Disulfide bond</keyword>
<feature type="disulfide bond" evidence="23">
    <location>
        <begin position="544"/>
        <end position="549"/>
    </location>
</feature>
<dbReference type="Pfam" id="PF18372">
    <property type="entry name" value="I-EGF_1"/>
    <property type="match status" value="1"/>
</dbReference>
<dbReference type="GO" id="GO:1902903">
    <property type="term" value="P:regulation of supramolecular fiber organization"/>
    <property type="evidence" value="ECO:0007669"/>
    <property type="project" value="UniProtKB-ARBA"/>
</dbReference>
<dbReference type="GeneID" id="373367"/>
<dbReference type="GO" id="GO:0055002">
    <property type="term" value="P:striated muscle cell development"/>
    <property type="evidence" value="ECO:0007669"/>
    <property type="project" value="UniProtKB-ARBA"/>
</dbReference>
<dbReference type="InterPro" id="IPR057073">
    <property type="entry name" value="EGF_integrin_2"/>
</dbReference>
<feature type="domain" description="EGF-like" evidence="28">
    <location>
        <begin position="576"/>
        <end position="587"/>
    </location>
</feature>
<keyword evidence="14 24" id="KW-0130">Cell adhesion</keyword>
<evidence type="ECO:0000256" key="4">
    <source>
        <dbReference type="ARBA" id="ARBA00007449"/>
    </source>
</evidence>
<evidence type="ECO:0000256" key="13">
    <source>
        <dbReference type="ARBA" id="ARBA00022842"/>
    </source>
</evidence>
<evidence type="ECO:0000256" key="25">
    <source>
        <dbReference type="SAM" id="MobiDB-lite"/>
    </source>
</evidence>
<dbReference type="InterPro" id="IPR014836">
    <property type="entry name" value="Integrin_bsu_cyt_dom"/>
</dbReference>
<feature type="disulfide bond" evidence="23">
    <location>
        <begin position="250"/>
        <end position="291"/>
    </location>
</feature>
<dbReference type="SMART" id="SM01241">
    <property type="entry name" value="Integrin_b_cyt"/>
    <property type="match status" value="1"/>
</dbReference>
<dbReference type="FunFam" id="2.10.25.10:FF:000098">
    <property type="entry name" value="Integrin beta"/>
    <property type="match status" value="1"/>
</dbReference>
<dbReference type="PRINTS" id="PR01186">
    <property type="entry name" value="INTEGRINB"/>
</dbReference>
<evidence type="ECO:0000313" key="29">
    <source>
        <dbReference type="EnsemblMetazoa" id="XP_030846197"/>
    </source>
</evidence>
<dbReference type="Gene3D" id="3.40.50.410">
    <property type="entry name" value="von Willebrand factor, type A domain"/>
    <property type="match status" value="1"/>
</dbReference>
<dbReference type="SMART" id="SM01242">
    <property type="entry name" value="Integrin_B_tail"/>
    <property type="match status" value="1"/>
</dbReference>
<dbReference type="Gene3D" id="3.30.1680.10">
    <property type="entry name" value="ligand-binding face of the semaphorins, domain 2"/>
    <property type="match status" value="1"/>
</dbReference>